<dbReference type="OrthoDB" id="3265515at2759"/>
<evidence type="ECO:0000313" key="2">
    <source>
        <dbReference type="EMBL" id="KZV85245.1"/>
    </source>
</evidence>
<dbReference type="PROSITE" id="PS50879">
    <property type="entry name" value="RNASE_H_1"/>
    <property type="match status" value="1"/>
</dbReference>
<dbReference type="InParanoid" id="A0A165DSB0"/>
<dbReference type="Proteomes" id="UP000077266">
    <property type="component" value="Unassembled WGS sequence"/>
</dbReference>
<keyword evidence="3" id="KW-1185">Reference proteome</keyword>
<gene>
    <name evidence="2" type="ORF">EXIGLDRAFT_654243</name>
</gene>
<accession>A0A165DSB0</accession>
<dbReference type="CDD" id="cd09276">
    <property type="entry name" value="Rnase_HI_RT_non_LTR"/>
    <property type="match status" value="1"/>
</dbReference>
<dbReference type="InterPro" id="IPR012337">
    <property type="entry name" value="RNaseH-like_sf"/>
</dbReference>
<name>A0A165DSB0_EXIGL</name>
<dbReference type="Gene3D" id="3.30.420.10">
    <property type="entry name" value="Ribonuclease H-like superfamily/Ribonuclease H"/>
    <property type="match status" value="1"/>
</dbReference>
<dbReference type="EMBL" id="KV426194">
    <property type="protein sequence ID" value="KZV85245.1"/>
    <property type="molecule type" value="Genomic_DNA"/>
</dbReference>
<dbReference type="SUPFAM" id="SSF53098">
    <property type="entry name" value="Ribonuclease H-like"/>
    <property type="match status" value="1"/>
</dbReference>
<dbReference type="InterPro" id="IPR002156">
    <property type="entry name" value="RNaseH_domain"/>
</dbReference>
<sequence length="245" mass="27277">MERSSRVVVYTDGSADESSVGAAAVLYRDGEEEDTLLYHLGSAKEHTTYEAEAVGVILGLHLLAKATHLDGTAVAIDNTGVIKACMRTRARPGQYLLDEIHRLSRQIQHKHAREVGNYSLTLQWTPGHEGITGNEAADTAAKMAAMGPAATSPRRALPAILRKTLPQSKSALRRAHTDALKAAWKRLWRTSPRYRRFAHYDDALTPSKCRRWLLSRPRPEMSALVQLRIGHAPLNRHLHRINCVE</sequence>
<evidence type="ECO:0000259" key="1">
    <source>
        <dbReference type="PROSITE" id="PS50879"/>
    </source>
</evidence>
<evidence type="ECO:0000313" key="3">
    <source>
        <dbReference type="Proteomes" id="UP000077266"/>
    </source>
</evidence>
<proteinExistence type="predicted"/>
<feature type="non-terminal residue" evidence="2">
    <location>
        <position position="245"/>
    </location>
</feature>
<dbReference type="InterPro" id="IPR036397">
    <property type="entry name" value="RNaseH_sf"/>
</dbReference>
<dbReference type="STRING" id="1314781.A0A165DSB0"/>
<organism evidence="2 3">
    <name type="scientific">Exidia glandulosa HHB12029</name>
    <dbReference type="NCBI Taxonomy" id="1314781"/>
    <lineage>
        <taxon>Eukaryota</taxon>
        <taxon>Fungi</taxon>
        <taxon>Dikarya</taxon>
        <taxon>Basidiomycota</taxon>
        <taxon>Agaricomycotina</taxon>
        <taxon>Agaricomycetes</taxon>
        <taxon>Auriculariales</taxon>
        <taxon>Exidiaceae</taxon>
        <taxon>Exidia</taxon>
    </lineage>
</organism>
<reference evidence="2 3" key="1">
    <citation type="journal article" date="2016" name="Mol. Biol. Evol.">
        <title>Comparative Genomics of Early-Diverging Mushroom-Forming Fungi Provides Insights into the Origins of Lignocellulose Decay Capabilities.</title>
        <authorList>
            <person name="Nagy L.G."/>
            <person name="Riley R."/>
            <person name="Tritt A."/>
            <person name="Adam C."/>
            <person name="Daum C."/>
            <person name="Floudas D."/>
            <person name="Sun H."/>
            <person name="Yadav J.S."/>
            <person name="Pangilinan J."/>
            <person name="Larsson K.H."/>
            <person name="Matsuura K."/>
            <person name="Barry K."/>
            <person name="Labutti K."/>
            <person name="Kuo R."/>
            <person name="Ohm R.A."/>
            <person name="Bhattacharya S.S."/>
            <person name="Shirouzu T."/>
            <person name="Yoshinaga Y."/>
            <person name="Martin F.M."/>
            <person name="Grigoriev I.V."/>
            <person name="Hibbett D.S."/>
        </authorList>
    </citation>
    <scope>NUCLEOTIDE SEQUENCE [LARGE SCALE GENOMIC DNA]</scope>
    <source>
        <strain evidence="2 3">HHB12029</strain>
    </source>
</reference>
<dbReference type="GO" id="GO:0003676">
    <property type="term" value="F:nucleic acid binding"/>
    <property type="evidence" value="ECO:0007669"/>
    <property type="project" value="InterPro"/>
</dbReference>
<feature type="domain" description="RNase H type-1" evidence="1">
    <location>
        <begin position="3"/>
        <end position="146"/>
    </location>
</feature>
<dbReference type="Pfam" id="PF00075">
    <property type="entry name" value="RNase_H"/>
    <property type="match status" value="1"/>
</dbReference>
<dbReference type="AlphaFoldDB" id="A0A165DSB0"/>
<protein>
    <submittedName>
        <fullName evidence="2">Ribonuclease H-like protein</fullName>
    </submittedName>
</protein>
<dbReference type="GO" id="GO:0004523">
    <property type="term" value="F:RNA-DNA hybrid ribonuclease activity"/>
    <property type="evidence" value="ECO:0007669"/>
    <property type="project" value="InterPro"/>
</dbReference>